<feature type="domain" description="NAD(P)-binding" evidence="2">
    <location>
        <begin position="7"/>
        <end position="186"/>
    </location>
</feature>
<dbReference type="InterPro" id="IPR036291">
    <property type="entry name" value="NAD(P)-bd_dom_sf"/>
</dbReference>
<gene>
    <name evidence="3" type="ORF">BG262_07190</name>
</gene>
<evidence type="ECO:0000259" key="2">
    <source>
        <dbReference type="Pfam" id="PF13460"/>
    </source>
</evidence>
<evidence type="ECO:0000313" key="3">
    <source>
        <dbReference type="EMBL" id="OFI45776.1"/>
    </source>
</evidence>
<dbReference type="InterPro" id="IPR016040">
    <property type="entry name" value="NAD(P)-bd_dom"/>
</dbReference>
<dbReference type="Proteomes" id="UP000177273">
    <property type="component" value="Unassembled WGS sequence"/>
</dbReference>
<dbReference type="Gene3D" id="3.40.50.720">
    <property type="entry name" value="NAD(P)-binding Rossmann-like Domain"/>
    <property type="match status" value="1"/>
</dbReference>
<dbReference type="SUPFAM" id="SSF51735">
    <property type="entry name" value="NAD(P)-binding Rossmann-fold domains"/>
    <property type="match status" value="1"/>
</dbReference>
<accession>A0A9Q5JF42</accession>
<feature type="region of interest" description="Disordered" evidence="1">
    <location>
        <begin position="190"/>
        <end position="210"/>
    </location>
</feature>
<evidence type="ECO:0000256" key="1">
    <source>
        <dbReference type="SAM" id="MobiDB-lite"/>
    </source>
</evidence>
<dbReference type="PANTHER" id="PTHR15020:SF50">
    <property type="entry name" value="UPF0659 PROTEIN YMR090W"/>
    <property type="match status" value="1"/>
</dbReference>
<sequence>MNILIVGANGQIAREAIDLYLENTDFNLTLFLRNSSRLASLESDRVKVVEGDVTNLSNLVEATKGMDVVYLNLAGPVEEGTKNAIAAMKENGVDNVILITTLGIYDEVPGEFGVWNNANIGPYFGPYRAAADALEASGLSYTVLRPAWLTNKDEIDYETTEKNEPFKGTEVSRKSVADLVVKASQDRAKYHNKNLGVDKPGTDGPKPSWY</sequence>
<proteinExistence type="predicted"/>
<keyword evidence="4" id="KW-1185">Reference proteome</keyword>
<reference evidence="4" key="1">
    <citation type="submission" date="2016-09" db="EMBL/GenBank/DDBJ databases">
        <title>Draft genome sequence of a novel species of the family Streptococcaceae isolated from flowers.</title>
        <authorList>
            <person name="Chuah L.-O."/>
            <person name="Yap K.-P."/>
            <person name="Thong K.L."/>
            <person name="Liong M.T."/>
            <person name="Ahmad R."/>
            <person name="Rusul G."/>
        </authorList>
    </citation>
    <scope>NUCLEOTIDE SEQUENCE [LARGE SCALE GENOMIC DNA]</scope>
    <source>
        <strain evidence="4">HibF3</strain>
    </source>
</reference>
<dbReference type="Pfam" id="PF13460">
    <property type="entry name" value="NAD_binding_10"/>
    <property type="match status" value="1"/>
</dbReference>
<protein>
    <submittedName>
        <fullName evidence="3">NAD-dependent dehydratase</fullName>
    </submittedName>
</protein>
<evidence type="ECO:0000313" key="4">
    <source>
        <dbReference type="Proteomes" id="UP000177273"/>
    </source>
</evidence>
<dbReference type="EMBL" id="MKIQ01000031">
    <property type="protein sequence ID" value="OFI45776.1"/>
    <property type="molecule type" value="Genomic_DNA"/>
</dbReference>
<name>A0A9Q5JF42_9LACT</name>
<dbReference type="PANTHER" id="PTHR15020">
    <property type="entry name" value="FLAVIN REDUCTASE-RELATED"/>
    <property type="match status" value="1"/>
</dbReference>
<dbReference type="CDD" id="cd05267">
    <property type="entry name" value="SDR_a6"/>
    <property type="match status" value="1"/>
</dbReference>
<dbReference type="RefSeq" id="WP_070788740.1">
    <property type="nucleotide sequence ID" value="NZ_MKIQ01000031.1"/>
</dbReference>
<organism evidence="3 4">
    <name type="scientific">Floricoccus penangensis</name>
    <dbReference type="NCBI Taxonomy" id="1859475"/>
    <lineage>
        <taxon>Bacteria</taxon>
        <taxon>Bacillati</taxon>
        <taxon>Bacillota</taxon>
        <taxon>Bacilli</taxon>
        <taxon>Lactobacillales</taxon>
        <taxon>Streptococcaceae</taxon>
        <taxon>Floricoccus</taxon>
    </lineage>
</organism>
<dbReference type="AlphaFoldDB" id="A0A9Q5JF42"/>
<comment type="caution">
    <text evidence="3">The sequence shown here is derived from an EMBL/GenBank/DDBJ whole genome shotgun (WGS) entry which is preliminary data.</text>
</comment>
<dbReference type="OrthoDB" id="9803892at2"/>